<dbReference type="RefSeq" id="WP_014855842.1">
    <property type="nucleotide sequence ID" value="NC_018178.1"/>
</dbReference>
<dbReference type="EMBL" id="CP003557">
    <property type="protein sequence ID" value="AFN74406.1"/>
    <property type="molecule type" value="Genomic_DNA"/>
</dbReference>
<evidence type="ECO:0000313" key="1">
    <source>
        <dbReference type="EMBL" id="AFN74406.1"/>
    </source>
</evidence>
<dbReference type="OrthoDB" id="87655at2"/>
<dbReference type="Gene3D" id="3.40.50.300">
    <property type="entry name" value="P-loop containing nucleotide triphosphate hydrolases"/>
    <property type="match status" value="1"/>
</dbReference>
<dbReference type="AlphaFoldDB" id="I7A3F4"/>
<dbReference type="eggNOG" id="COG1102">
    <property type="taxonomic scope" value="Bacteria"/>
</dbReference>
<dbReference type="Proteomes" id="UP000009011">
    <property type="component" value="Chromosome"/>
</dbReference>
<proteinExistence type="predicted"/>
<dbReference type="KEGG" id="mro:MROS_1168"/>
<keyword evidence="2" id="KW-1185">Reference proteome</keyword>
<evidence type="ECO:0000313" key="2">
    <source>
        <dbReference type="Proteomes" id="UP000009011"/>
    </source>
</evidence>
<name>I7A3F4_MELRP</name>
<dbReference type="InterPro" id="IPR027417">
    <property type="entry name" value="P-loop_NTPase"/>
</dbReference>
<sequence length="249" mass="29094">MKVLGAYEKARIYIEKHYRDSEEARIHHRKLNPGPVITISRETGVGAAVICEKLVEYFNKRAIEGYDDWAYFDKALIEKIMEDHQLPDHFRKYLHEEKPPKIETWFGELLGVTPSKILLLRKISQTILKLADFGNVIIVGRGANIITAKRKNAFHIRLVAPLSYRIENACRLYNLDYKKAADFIREEDDARKQYIWKFFHKNIEDPLLYHAVINTNLMNPDEIAEMIGQCIVRKFPNFFSKEKILSLSA</sequence>
<dbReference type="HOGENOM" id="CLU_065155_2_1_10"/>
<keyword evidence="1" id="KW-0808">Transferase</keyword>
<dbReference type="GO" id="GO:0016301">
    <property type="term" value="F:kinase activity"/>
    <property type="evidence" value="ECO:0007669"/>
    <property type="project" value="UniProtKB-KW"/>
</dbReference>
<organism evidence="1 2">
    <name type="scientific">Melioribacter roseus (strain DSM 23840 / JCM 17771 / VKM B-2668 / P3M-2)</name>
    <dbReference type="NCBI Taxonomy" id="1191523"/>
    <lineage>
        <taxon>Bacteria</taxon>
        <taxon>Pseudomonadati</taxon>
        <taxon>Ignavibacteriota</taxon>
        <taxon>Ignavibacteria</taxon>
        <taxon>Ignavibacteriales</taxon>
        <taxon>Melioribacteraceae</taxon>
        <taxon>Melioribacter</taxon>
    </lineage>
</organism>
<accession>I7A3F4</accession>
<gene>
    <name evidence="1" type="ordered locus">MROS_1168</name>
</gene>
<protein>
    <submittedName>
        <fullName evidence="1">Putative cytidylate kinase</fullName>
    </submittedName>
</protein>
<dbReference type="Pfam" id="PF13189">
    <property type="entry name" value="Cytidylate_kin2"/>
    <property type="match status" value="1"/>
</dbReference>
<dbReference type="STRING" id="1191523.MROS_1168"/>
<keyword evidence="1" id="KW-0418">Kinase</keyword>
<reference evidence="1 2" key="1">
    <citation type="journal article" date="2013" name="PLoS ONE">
        <title>Genomic analysis of Melioribacter roseus, facultatively anaerobic organotrophic bacterium representing a novel deep lineage within Bacteriodetes/Chlorobi group.</title>
        <authorList>
            <person name="Kadnikov V.V."/>
            <person name="Mardanov A.V."/>
            <person name="Podosokorskaya O.A."/>
            <person name="Gavrilov S.N."/>
            <person name="Kublanov I.V."/>
            <person name="Beletsky A.V."/>
            <person name="Bonch-Osmolovskaya E.A."/>
            <person name="Ravin N.V."/>
        </authorList>
    </citation>
    <scope>NUCLEOTIDE SEQUENCE [LARGE SCALE GENOMIC DNA]</scope>
    <source>
        <strain evidence="2">JCM 17771 / P3M-2</strain>
    </source>
</reference>